<feature type="transmembrane region" description="Helical" evidence="7">
    <location>
        <begin position="38"/>
        <end position="59"/>
    </location>
</feature>
<dbReference type="PANTHER" id="PTHR23514">
    <property type="entry name" value="BYPASS OF STOP CODON PROTEIN 6"/>
    <property type="match status" value="1"/>
</dbReference>
<feature type="transmembrane region" description="Helical" evidence="7">
    <location>
        <begin position="154"/>
        <end position="173"/>
    </location>
</feature>
<keyword evidence="4 7" id="KW-0812">Transmembrane</keyword>
<evidence type="ECO:0000256" key="1">
    <source>
        <dbReference type="ARBA" id="ARBA00004127"/>
    </source>
</evidence>
<feature type="transmembrane region" description="Helical" evidence="7">
    <location>
        <begin position="66"/>
        <end position="84"/>
    </location>
</feature>
<sequence>MGLIIISFIAFISLGLPDGLLGVAWPGIRDYFDLPVDALGIILICGTGGYMLSSFTSGVLMRRLGIGRLLSLSCAATAGSLFVYASTSNWWIFVMFAAISGLGAGAIDAGINTYVAKYHNSRMMQWLHASWGVGITSGPVIMTLGISLTSRWQSGYLVVSFAIAMLATVFFVTKSMWDGITVNGSEEHHIETDATLLETLKIIPAHLSMLI</sequence>
<keyword evidence="3" id="KW-0813">Transport</keyword>
<dbReference type="InterPro" id="IPR011701">
    <property type="entry name" value="MFS"/>
</dbReference>
<feature type="transmembrane region" description="Helical" evidence="7">
    <location>
        <begin position="90"/>
        <end position="114"/>
    </location>
</feature>
<evidence type="ECO:0000313" key="9">
    <source>
        <dbReference type="EMBL" id="SVB90300.1"/>
    </source>
</evidence>
<comment type="similarity">
    <text evidence="2">Belongs to the major facilitator superfamily.</text>
</comment>
<name>A0A382HSR0_9ZZZZ</name>
<evidence type="ECO:0000256" key="2">
    <source>
        <dbReference type="ARBA" id="ARBA00008335"/>
    </source>
</evidence>
<accession>A0A382HSR0</accession>
<dbReference type="PANTHER" id="PTHR23514:SF3">
    <property type="entry name" value="BYPASS OF STOP CODON PROTEIN 6"/>
    <property type="match status" value="1"/>
</dbReference>
<feature type="transmembrane region" description="Helical" evidence="7">
    <location>
        <begin position="126"/>
        <end position="148"/>
    </location>
</feature>
<comment type="subcellular location">
    <subcellularLocation>
        <location evidence="1">Endomembrane system</location>
        <topology evidence="1">Multi-pass membrane protein</topology>
    </subcellularLocation>
</comment>
<evidence type="ECO:0000259" key="8">
    <source>
        <dbReference type="PROSITE" id="PS50850"/>
    </source>
</evidence>
<dbReference type="EMBL" id="UINC01063068">
    <property type="protein sequence ID" value="SVB90300.1"/>
    <property type="molecule type" value="Genomic_DNA"/>
</dbReference>
<dbReference type="GO" id="GO:0012505">
    <property type="term" value="C:endomembrane system"/>
    <property type="evidence" value="ECO:0007669"/>
    <property type="project" value="UniProtKB-SubCell"/>
</dbReference>
<dbReference type="InterPro" id="IPR036259">
    <property type="entry name" value="MFS_trans_sf"/>
</dbReference>
<dbReference type="SUPFAM" id="SSF103473">
    <property type="entry name" value="MFS general substrate transporter"/>
    <property type="match status" value="1"/>
</dbReference>
<evidence type="ECO:0000256" key="4">
    <source>
        <dbReference type="ARBA" id="ARBA00022692"/>
    </source>
</evidence>
<evidence type="ECO:0000256" key="6">
    <source>
        <dbReference type="ARBA" id="ARBA00023136"/>
    </source>
</evidence>
<dbReference type="Gene3D" id="1.20.1250.20">
    <property type="entry name" value="MFS general substrate transporter like domains"/>
    <property type="match status" value="1"/>
</dbReference>
<dbReference type="GO" id="GO:0022857">
    <property type="term" value="F:transmembrane transporter activity"/>
    <property type="evidence" value="ECO:0007669"/>
    <property type="project" value="InterPro"/>
</dbReference>
<dbReference type="AlphaFoldDB" id="A0A382HSR0"/>
<keyword evidence="5 7" id="KW-1133">Transmembrane helix</keyword>
<feature type="non-terminal residue" evidence="9">
    <location>
        <position position="211"/>
    </location>
</feature>
<dbReference type="InterPro" id="IPR020846">
    <property type="entry name" value="MFS_dom"/>
</dbReference>
<dbReference type="InterPro" id="IPR051788">
    <property type="entry name" value="MFS_Transporter"/>
</dbReference>
<proteinExistence type="inferred from homology"/>
<dbReference type="Pfam" id="PF07690">
    <property type="entry name" value="MFS_1"/>
    <property type="match status" value="1"/>
</dbReference>
<protein>
    <recommendedName>
        <fullName evidence="8">Major facilitator superfamily (MFS) profile domain-containing protein</fullName>
    </recommendedName>
</protein>
<evidence type="ECO:0000256" key="3">
    <source>
        <dbReference type="ARBA" id="ARBA00022448"/>
    </source>
</evidence>
<gene>
    <name evidence="9" type="ORF">METZ01_LOCUS243154</name>
</gene>
<dbReference type="PROSITE" id="PS50850">
    <property type="entry name" value="MFS"/>
    <property type="match status" value="1"/>
</dbReference>
<keyword evidence="6 7" id="KW-0472">Membrane</keyword>
<evidence type="ECO:0000256" key="7">
    <source>
        <dbReference type="SAM" id="Phobius"/>
    </source>
</evidence>
<evidence type="ECO:0000256" key="5">
    <source>
        <dbReference type="ARBA" id="ARBA00022989"/>
    </source>
</evidence>
<organism evidence="9">
    <name type="scientific">marine metagenome</name>
    <dbReference type="NCBI Taxonomy" id="408172"/>
    <lineage>
        <taxon>unclassified sequences</taxon>
        <taxon>metagenomes</taxon>
        <taxon>ecological metagenomes</taxon>
    </lineage>
</organism>
<reference evidence="9" key="1">
    <citation type="submission" date="2018-05" db="EMBL/GenBank/DDBJ databases">
        <authorList>
            <person name="Lanie J.A."/>
            <person name="Ng W.-L."/>
            <person name="Kazmierczak K.M."/>
            <person name="Andrzejewski T.M."/>
            <person name="Davidsen T.M."/>
            <person name="Wayne K.J."/>
            <person name="Tettelin H."/>
            <person name="Glass J.I."/>
            <person name="Rusch D."/>
            <person name="Podicherti R."/>
            <person name="Tsui H.-C.T."/>
            <person name="Winkler M.E."/>
        </authorList>
    </citation>
    <scope>NUCLEOTIDE SEQUENCE</scope>
</reference>
<dbReference type="GO" id="GO:0016020">
    <property type="term" value="C:membrane"/>
    <property type="evidence" value="ECO:0007669"/>
    <property type="project" value="TreeGrafter"/>
</dbReference>
<feature type="domain" description="Major facilitator superfamily (MFS) profile" evidence="8">
    <location>
        <begin position="3"/>
        <end position="211"/>
    </location>
</feature>